<dbReference type="Gene3D" id="1.10.10.10">
    <property type="entry name" value="Winged helix-like DNA-binding domain superfamily/Winged helix DNA-binding domain"/>
    <property type="match status" value="1"/>
</dbReference>
<dbReference type="GO" id="GO:0003700">
    <property type="term" value="F:DNA-binding transcription factor activity"/>
    <property type="evidence" value="ECO:0007669"/>
    <property type="project" value="InterPro"/>
</dbReference>
<dbReference type="RefSeq" id="WP_000900152.1">
    <property type="nucleotide sequence ID" value="NZ_CP042875.1"/>
</dbReference>
<keyword evidence="1" id="KW-0805">Transcription regulation</keyword>
<keyword evidence="2" id="KW-0238">DNA-binding</keyword>
<gene>
    <name evidence="5" type="ORF">FRY47_27965</name>
</gene>
<dbReference type="InterPro" id="IPR051081">
    <property type="entry name" value="HTH_MetalResp_TranReg"/>
</dbReference>
<dbReference type="CDD" id="cd00090">
    <property type="entry name" value="HTH_ARSR"/>
    <property type="match status" value="1"/>
</dbReference>
<accession>A0A5B9HVJ6</accession>
<evidence type="ECO:0000256" key="3">
    <source>
        <dbReference type="ARBA" id="ARBA00023163"/>
    </source>
</evidence>
<evidence type="ECO:0000259" key="4">
    <source>
        <dbReference type="PROSITE" id="PS50987"/>
    </source>
</evidence>
<feature type="domain" description="HTH arsR-type" evidence="4">
    <location>
        <begin position="7"/>
        <end position="98"/>
    </location>
</feature>
<protein>
    <submittedName>
        <fullName evidence="5">Helix-turn-helix transcriptional regulator</fullName>
    </submittedName>
</protein>
<dbReference type="GO" id="GO:0003677">
    <property type="term" value="F:DNA binding"/>
    <property type="evidence" value="ECO:0007669"/>
    <property type="project" value="UniProtKB-KW"/>
</dbReference>
<sequence length="98" mass="10936">MLGDFNINSSNYENGAEILELLGSLSRLLIVRELIVSGNLTVSQLNAATHISEPMILQHLRKLTKGNMVIIERKGTKLYCRVENKKVIDIIGLLGLLY</sequence>
<geneLocation type="plasmid" evidence="5">
    <name>unnamed1</name>
</geneLocation>
<dbReference type="EMBL" id="CP042875">
    <property type="protein sequence ID" value="QEF20143.1"/>
    <property type="molecule type" value="Genomic_DNA"/>
</dbReference>
<dbReference type="InterPro" id="IPR011991">
    <property type="entry name" value="ArsR-like_HTH"/>
</dbReference>
<evidence type="ECO:0000256" key="1">
    <source>
        <dbReference type="ARBA" id="ARBA00023015"/>
    </source>
</evidence>
<name>A0A5B9HVJ6_BACCE</name>
<organism evidence="5">
    <name type="scientific">Bacillus cereus</name>
    <dbReference type="NCBI Taxonomy" id="1396"/>
    <lineage>
        <taxon>Bacteria</taxon>
        <taxon>Bacillati</taxon>
        <taxon>Bacillota</taxon>
        <taxon>Bacilli</taxon>
        <taxon>Bacillales</taxon>
        <taxon>Bacillaceae</taxon>
        <taxon>Bacillus</taxon>
        <taxon>Bacillus cereus group</taxon>
    </lineage>
</organism>
<reference evidence="5" key="1">
    <citation type="submission" date="2019-08" db="EMBL/GenBank/DDBJ databases">
        <title>Antibiosis Participates in the Biocontrol of Bucillus cereus 0-9 Against Rice Sheath Blight.</title>
        <authorList>
            <person name="Wang G."/>
            <person name="Liu F."/>
        </authorList>
    </citation>
    <scope>NUCLEOTIDE SEQUENCE</scope>
    <source>
        <strain evidence="5">09</strain>
        <plasmid evidence="5">unnamed1</plasmid>
    </source>
</reference>
<dbReference type="PROSITE" id="PS50987">
    <property type="entry name" value="HTH_ARSR_2"/>
    <property type="match status" value="1"/>
</dbReference>
<dbReference type="PANTHER" id="PTHR33154">
    <property type="entry name" value="TRANSCRIPTIONAL REGULATOR, ARSR FAMILY"/>
    <property type="match status" value="1"/>
</dbReference>
<evidence type="ECO:0000256" key="2">
    <source>
        <dbReference type="ARBA" id="ARBA00023125"/>
    </source>
</evidence>
<dbReference type="InterPro" id="IPR036388">
    <property type="entry name" value="WH-like_DNA-bd_sf"/>
</dbReference>
<dbReference type="InterPro" id="IPR036390">
    <property type="entry name" value="WH_DNA-bd_sf"/>
</dbReference>
<dbReference type="PANTHER" id="PTHR33154:SF18">
    <property type="entry name" value="ARSENICAL RESISTANCE OPERON REPRESSOR"/>
    <property type="match status" value="1"/>
</dbReference>
<proteinExistence type="predicted"/>
<dbReference type="AlphaFoldDB" id="A0A5B9HVJ6"/>
<evidence type="ECO:0000313" key="5">
    <source>
        <dbReference type="EMBL" id="QEF20143.1"/>
    </source>
</evidence>
<keyword evidence="5" id="KW-0614">Plasmid</keyword>
<dbReference type="SUPFAM" id="SSF46785">
    <property type="entry name" value="Winged helix' DNA-binding domain"/>
    <property type="match status" value="1"/>
</dbReference>
<keyword evidence="3" id="KW-0804">Transcription</keyword>
<dbReference type="Pfam" id="PF01022">
    <property type="entry name" value="HTH_5"/>
    <property type="match status" value="1"/>
</dbReference>
<dbReference type="SMART" id="SM00418">
    <property type="entry name" value="HTH_ARSR"/>
    <property type="match status" value="1"/>
</dbReference>
<dbReference type="InterPro" id="IPR001845">
    <property type="entry name" value="HTH_ArsR_DNA-bd_dom"/>
</dbReference>